<dbReference type="AlphaFoldDB" id="A0A6N3AUV4"/>
<name>A0A6N3AUV4_9ENTR</name>
<evidence type="ECO:0000313" key="2">
    <source>
        <dbReference type="EMBL" id="VYT93436.1"/>
    </source>
</evidence>
<dbReference type="PIRSF" id="PIRSF030786">
    <property type="entry name" value="Lysis_S"/>
    <property type="match status" value="1"/>
</dbReference>
<sequence length="71" mass="7855">MLRMDKLTTGVSYGFAGANGGFWVLQLLDKVSPSQWAAIGVLASVLFGLLTYLTNLYFKIKEDRRKAARGE</sequence>
<feature type="transmembrane region" description="Helical" evidence="1">
    <location>
        <begin position="7"/>
        <end position="25"/>
    </location>
</feature>
<dbReference type="Pfam" id="PF04971">
    <property type="entry name" value="Phage_holin_2_1"/>
    <property type="match status" value="1"/>
</dbReference>
<proteinExistence type="predicted"/>
<dbReference type="EMBL" id="CACRTZ010000005">
    <property type="protein sequence ID" value="VYT93436.1"/>
    <property type="molecule type" value="Genomic_DNA"/>
</dbReference>
<keyword evidence="1" id="KW-0472">Membrane</keyword>
<gene>
    <name evidence="2" type="ORF">EMLFYP7_00983</name>
</gene>
<dbReference type="GO" id="GO:0140911">
    <property type="term" value="F:pore-forming activity"/>
    <property type="evidence" value="ECO:0007669"/>
    <property type="project" value="InterPro"/>
</dbReference>
<accession>A0A6N3AUV4</accession>
<reference evidence="2" key="1">
    <citation type="submission" date="2019-11" db="EMBL/GenBank/DDBJ databases">
        <authorList>
            <person name="Feng L."/>
        </authorList>
    </citation>
    <scope>NUCLEOTIDE SEQUENCE</scope>
    <source>
        <strain evidence="2">EMassiliensisLFYP7</strain>
    </source>
</reference>
<dbReference type="InterPro" id="IPR007054">
    <property type="entry name" value="Lysis_S"/>
</dbReference>
<dbReference type="GO" id="GO:0001907">
    <property type="term" value="P:symbiont-mediated killing of host cell"/>
    <property type="evidence" value="ECO:0007669"/>
    <property type="project" value="InterPro"/>
</dbReference>
<evidence type="ECO:0000256" key="1">
    <source>
        <dbReference type="SAM" id="Phobius"/>
    </source>
</evidence>
<keyword evidence="1" id="KW-1133">Transmembrane helix</keyword>
<dbReference type="RefSeq" id="WP_156565120.1">
    <property type="nucleotide sequence ID" value="NZ_CACRTZ010000005.1"/>
</dbReference>
<feature type="transmembrane region" description="Helical" evidence="1">
    <location>
        <begin position="37"/>
        <end position="58"/>
    </location>
</feature>
<organism evidence="2">
    <name type="scientific">Phytobacter massiliensis</name>
    <dbReference type="NCBI Taxonomy" id="1485952"/>
    <lineage>
        <taxon>Bacteria</taxon>
        <taxon>Pseudomonadati</taxon>
        <taxon>Pseudomonadota</taxon>
        <taxon>Gammaproteobacteria</taxon>
        <taxon>Enterobacterales</taxon>
        <taxon>Enterobacteriaceae</taxon>
        <taxon>Phytobacter</taxon>
    </lineage>
</organism>
<keyword evidence="1" id="KW-0812">Transmembrane</keyword>
<protein>
    <submittedName>
        <fullName evidence="2">Lysis protein S</fullName>
    </submittedName>
</protein>